<feature type="compositionally biased region" description="Basic and acidic residues" evidence="1">
    <location>
        <begin position="43"/>
        <end position="52"/>
    </location>
</feature>
<evidence type="ECO:0000313" key="3">
    <source>
        <dbReference type="Proteomes" id="UP000327294"/>
    </source>
</evidence>
<dbReference type="GO" id="GO:0051213">
    <property type="term" value="F:dioxygenase activity"/>
    <property type="evidence" value="ECO:0007669"/>
    <property type="project" value="UniProtKB-KW"/>
</dbReference>
<keyword evidence="2" id="KW-0223">Dioxygenase</keyword>
<keyword evidence="3" id="KW-1185">Reference proteome</keyword>
<dbReference type="EMBL" id="CP045096">
    <property type="protein sequence ID" value="QFQ95583.1"/>
    <property type="molecule type" value="Genomic_DNA"/>
</dbReference>
<evidence type="ECO:0000256" key="1">
    <source>
        <dbReference type="SAM" id="MobiDB-lite"/>
    </source>
</evidence>
<gene>
    <name evidence="2" type="ORF">F9278_04615</name>
</gene>
<dbReference type="RefSeq" id="WP_152167116.1">
    <property type="nucleotide sequence ID" value="NZ_CP045096.1"/>
</dbReference>
<name>A0A5P8JX29_9ACTN</name>
<dbReference type="SUPFAM" id="SSF51197">
    <property type="entry name" value="Clavaminate synthase-like"/>
    <property type="match status" value="1"/>
</dbReference>
<dbReference type="AlphaFoldDB" id="A0A5P8JX29"/>
<evidence type="ECO:0000313" key="2">
    <source>
        <dbReference type="EMBL" id="QFQ95583.1"/>
    </source>
</evidence>
<sequence length="68" mass="7336">MDLTEAAQAWREDGFVILPGFIPPDELKPAADELNLLFPSAEGFHDETDPQRGRSSSRPSHAGQGTTG</sequence>
<organism evidence="2 3">
    <name type="scientific">Streptomyces phaeolivaceus</name>
    <dbReference type="NCBI Taxonomy" id="2653200"/>
    <lineage>
        <taxon>Bacteria</taxon>
        <taxon>Bacillati</taxon>
        <taxon>Actinomycetota</taxon>
        <taxon>Actinomycetes</taxon>
        <taxon>Kitasatosporales</taxon>
        <taxon>Streptomycetaceae</taxon>
        <taxon>Streptomyces</taxon>
    </lineage>
</organism>
<dbReference type="KEGG" id="sphv:F9278_04615"/>
<accession>A0A5P8JX29</accession>
<keyword evidence="2" id="KW-0560">Oxidoreductase</keyword>
<proteinExistence type="predicted"/>
<dbReference type="Proteomes" id="UP000327294">
    <property type="component" value="Chromosome"/>
</dbReference>
<dbReference type="Gene3D" id="2.60.120.620">
    <property type="entry name" value="q2cbj1_9rhob like domain"/>
    <property type="match status" value="1"/>
</dbReference>
<protein>
    <submittedName>
        <fullName evidence="2">Phytanoyl-CoA dioxygenase family protein</fullName>
    </submittedName>
</protein>
<feature type="region of interest" description="Disordered" evidence="1">
    <location>
        <begin position="38"/>
        <end position="68"/>
    </location>
</feature>
<reference evidence="2 3" key="1">
    <citation type="submission" date="2019-10" db="EMBL/GenBank/DDBJ databases">
        <title>Streptomyces sp. strain GY16 isolated from leaves of Broussonetia papyrifera.</title>
        <authorList>
            <person name="Mo P."/>
        </authorList>
    </citation>
    <scope>NUCLEOTIDE SEQUENCE [LARGE SCALE GENOMIC DNA]</scope>
    <source>
        <strain evidence="2 3">GY16</strain>
    </source>
</reference>